<comment type="subcellular location">
    <subcellularLocation>
        <location evidence="1">Cell membrane</location>
        <topology evidence="1">Multi-pass membrane protein</topology>
    </subcellularLocation>
</comment>
<protein>
    <submittedName>
        <fullName evidence="7">AAHS family benzoate transporter-like MFS transporter</fullName>
    </submittedName>
</protein>
<evidence type="ECO:0000259" key="6">
    <source>
        <dbReference type="PROSITE" id="PS50850"/>
    </source>
</evidence>
<evidence type="ECO:0000256" key="4">
    <source>
        <dbReference type="ARBA" id="ARBA00023136"/>
    </source>
</evidence>
<keyword evidence="4 5" id="KW-0472">Membrane</keyword>
<feature type="transmembrane region" description="Helical" evidence="5">
    <location>
        <begin position="180"/>
        <end position="199"/>
    </location>
</feature>
<feature type="transmembrane region" description="Helical" evidence="5">
    <location>
        <begin position="94"/>
        <end position="113"/>
    </location>
</feature>
<dbReference type="Pfam" id="PF07690">
    <property type="entry name" value="MFS_1"/>
    <property type="match status" value="1"/>
</dbReference>
<feature type="transmembrane region" description="Helical" evidence="5">
    <location>
        <begin position="347"/>
        <end position="369"/>
    </location>
</feature>
<dbReference type="InterPro" id="IPR036259">
    <property type="entry name" value="MFS_trans_sf"/>
</dbReference>
<feature type="transmembrane region" description="Helical" evidence="5">
    <location>
        <begin position="62"/>
        <end position="82"/>
    </location>
</feature>
<evidence type="ECO:0000256" key="1">
    <source>
        <dbReference type="ARBA" id="ARBA00004651"/>
    </source>
</evidence>
<feature type="transmembrane region" description="Helical" evidence="5">
    <location>
        <begin position="255"/>
        <end position="274"/>
    </location>
</feature>
<dbReference type="RefSeq" id="WP_307491964.1">
    <property type="nucleotide sequence ID" value="NZ_JAUSSY010000011.1"/>
</dbReference>
<dbReference type="SUPFAM" id="SSF103473">
    <property type="entry name" value="MFS general substrate transporter"/>
    <property type="match status" value="1"/>
</dbReference>
<evidence type="ECO:0000256" key="3">
    <source>
        <dbReference type="ARBA" id="ARBA00022989"/>
    </source>
</evidence>
<feature type="transmembrane region" description="Helical" evidence="5">
    <location>
        <begin position="294"/>
        <end position="312"/>
    </location>
</feature>
<name>A0ABT9UK74_9MICC</name>
<feature type="transmembrane region" description="Helical" evidence="5">
    <location>
        <begin position="119"/>
        <end position="139"/>
    </location>
</feature>
<comment type="caution">
    <text evidence="7">The sequence shown here is derived from an EMBL/GenBank/DDBJ whole genome shotgun (WGS) entry which is preliminary data.</text>
</comment>
<dbReference type="PROSITE" id="PS50850">
    <property type="entry name" value="MFS"/>
    <property type="match status" value="1"/>
</dbReference>
<sequence>MTLPHPQSTISGNPGKETRTANWVAFVICAALLFDGYDLVVYGTVLPGLLADVGQIGHFDAATAGLLGSWALIGVLVGSLACGAIGDFFGRRRLMLAGIAWFSLGMFATALATDVTAFGALRFATGLGLGVVIASAGATMAEFAPAGRRQFYNAIVYSGVPAGGVLASILGIAFLDSIGWRGLFIIGSLPLLVILPIAWRKLPESPRWLLARGREEEALAAAWRTGVPLAEEQVIREAGAAPRKSGFAAVFSRQFAAASILLGLMSFCGLLLTYGLNTWLPKIMEGYGYGRTYALFFPLALNLGAVVGGLVASRMADRKGPQRVIAATFALATISLGLMTFSFPLPLLFTFIATAGVGTLGTQVLVYGFQSNYFTTNARAAGVAWCASVGRLGGVLGPIIGGWLAAAGIGGATAFYIYGAVALLGGAVTILVPRQHRLEEALPTVEEPRDYVEKVSK</sequence>
<accession>A0ABT9UK74</accession>
<evidence type="ECO:0000313" key="7">
    <source>
        <dbReference type="EMBL" id="MDQ0120045.1"/>
    </source>
</evidence>
<gene>
    <name evidence="7" type="ORF">J2T22_003240</name>
</gene>
<keyword evidence="2 5" id="KW-0812">Transmembrane</keyword>
<dbReference type="EMBL" id="JAUSSY010000011">
    <property type="protein sequence ID" value="MDQ0120045.1"/>
    <property type="molecule type" value="Genomic_DNA"/>
</dbReference>
<proteinExistence type="predicted"/>
<evidence type="ECO:0000256" key="2">
    <source>
        <dbReference type="ARBA" id="ARBA00022692"/>
    </source>
</evidence>
<keyword evidence="8" id="KW-1185">Reference proteome</keyword>
<organism evidence="7 8">
    <name type="scientific">Pseudarthrobacter defluvii</name>
    <dbReference type="NCBI Taxonomy" id="410837"/>
    <lineage>
        <taxon>Bacteria</taxon>
        <taxon>Bacillati</taxon>
        <taxon>Actinomycetota</taxon>
        <taxon>Actinomycetes</taxon>
        <taxon>Micrococcales</taxon>
        <taxon>Micrococcaceae</taxon>
        <taxon>Pseudarthrobacter</taxon>
    </lineage>
</organism>
<dbReference type="PANTHER" id="PTHR23508:SF10">
    <property type="entry name" value="CARBOXYLIC ACID TRANSPORTER PROTEIN HOMOLOG"/>
    <property type="match status" value="1"/>
</dbReference>
<keyword evidence="3 5" id="KW-1133">Transmembrane helix</keyword>
<feature type="transmembrane region" description="Helical" evidence="5">
    <location>
        <begin position="381"/>
        <end position="409"/>
    </location>
</feature>
<evidence type="ECO:0000313" key="8">
    <source>
        <dbReference type="Proteomes" id="UP001226389"/>
    </source>
</evidence>
<dbReference type="Gene3D" id="1.20.1250.20">
    <property type="entry name" value="MFS general substrate transporter like domains"/>
    <property type="match status" value="1"/>
</dbReference>
<reference evidence="7 8" key="1">
    <citation type="submission" date="2023-07" db="EMBL/GenBank/DDBJ databases">
        <title>Sorghum-associated microbial communities from plants grown in Nebraska, USA.</title>
        <authorList>
            <person name="Schachtman D."/>
        </authorList>
    </citation>
    <scope>NUCLEOTIDE SEQUENCE [LARGE SCALE GENOMIC DNA]</scope>
    <source>
        <strain evidence="7 8">DS994</strain>
    </source>
</reference>
<dbReference type="PANTHER" id="PTHR23508">
    <property type="entry name" value="CARBOXYLIC ACID TRANSPORTER PROTEIN HOMOLOG"/>
    <property type="match status" value="1"/>
</dbReference>
<feature type="transmembrane region" description="Helical" evidence="5">
    <location>
        <begin position="324"/>
        <end position="341"/>
    </location>
</feature>
<evidence type="ECO:0000256" key="5">
    <source>
        <dbReference type="SAM" id="Phobius"/>
    </source>
</evidence>
<dbReference type="Proteomes" id="UP001226389">
    <property type="component" value="Unassembled WGS sequence"/>
</dbReference>
<dbReference type="CDD" id="cd17365">
    <property type="entry name" value="MFS_PcaK_like"/>
    <property type="match status" value="1"/>
</dbReference>
<feature type="transmembrane region" description="Helical" evidence="5">
    <location>
        <begin position="21"/>
        <end position="42"/>
    </location>
</feature>
<feature type="transmembrane region" description="Helical" evidence="5">
    <location>
        <begin position="415"/>
        <end position="432"/>
    </location>
</feature>
<dbReference type="InterPro" id="IPR011701">
    <property type="entry name" value="MFS"/>
</dbReference>
<feature type="transmembrane region" description="Helical" evidence="5">
    <location>
        <begin position="151"/>
        <end position="174"/>
    </location>
</feature>
<dbReference type="InterPro" id="IPR020846">
    <property type="entry name" value="MFS_dom"/>
</dbReference>
<feature type="domain" description="Major facilitator superfamily (MFS) profile" evidence="6">
    <location>
        <begin position="24"/>
        <end position="437"/>
    </location>
</feature>